<dbReference type="InterPro" id="IPR054242">
    <property type="entry name" value="DUF6969"/>
</dbReference>
<dbReference type="AlphaFoldDB" id="A0A916RNN4"/>
<evidence type="ECO:0000259" key="1">
    <source>
        <dbReference type="Pfam" id="PF22308"/>
    </source>
</evidence>
<name>A0A916RNN4_9HYPH</name>
<dbReference type="Proteomes" id="UP000636264">
    <property type="component" value="Unassembled WGS sequence"/>
</dbReference>
<organism evidence="2 3">
    <name type="scientific">Nitratireductor aestuarii</name>
    <dbReference type="NCBI Taxonomy" id="1735103"/>
    <lineage>
        <taxon>Bacteria</taxon>
        <taxon>Pseudomonadati</taxon>
        <taxon>Pseudomonadota</taxon>
        <taxon>Alphaproteobacteria</taxon>
        <taxon>Hyphomicrobiales</taxon>
        <taxon>Phyllobacteriaceae</taxon>
        <taxon>Nitratireductor</taxon>
    </lineage>
</organism>
<feature type="domain" description="DUF6969" evidence="1">
    <location>
        <begin position="7"/>
        <end position="190"/>
    </location>
</feature>
<evidence type="ECO:0000313" key="2">
    <source>
        <dbReference type="EMBL" id="GGA64011.1"/>
    </source>
</evidence>
<dbReference type="Pfam" id="PF22308">
    <property type="entry name" value="DUF6969"/>
    <property type="match status" value="1"/>
</dbReference>
<evidence type="ECO:0000313" key="3">
    <source>
        <dbReference type="Proteomes" id="UP000636264"/>
    </source>
</evidence>
<keyword evidence="3" id="KW-1185">Reference proteome</keyword>
<accession>A0A916RNN4</accession>
<sequence>MEEDLQQTIREALFCEQILAKGSQNVVLETLRDAPAVELWSHYPPGDVYDPESGAQWYYHCHDTSADRGEHGHFHCFLRPQGGEGPIHHLVAVGVDAYGRLVRLFTVNQWVVADQRADAETLISLLPRFDMQMPRPSYLVNRWLSAILRAYAPEIRQLIRERDVALAAHKAPQGIDILEDRSLEVTSEIRADLKAKATSLGLG</sequence>
<dbReference type="EMBL" id="BMIF01000004">
    <property type="protein sequence ID" value="GGA64011.1"/>
    <property type="molecule type" value="Genomic_DNA"/>
</dbReference>
<comment type="caution">
    <text evidence="2">The sequence shown here is derived from an EMBL/GenBank/DDBJ whole genome shotgun (WGS) entry which is preliminary data.</text>
</comment>
<protein>
    <recommendedName>
        <fullName evidence="1">DUF6969 domain-containing protein</fullName>
    </recommendedName>
</protein>
<reference evidence="2" key="1">
    <citation type="journal article" date="2014" name="Int. J. Syst. Evol. Microbiol.">
        <title>Complete genome sequence of Corynebacterium casei LMG S-19264T (=DSM 44701T), isolated from a smear-ripened cheese.</title>
        <authorList>
            <consortium name="US DOE Joint Genome Institute (JGI-PGF)"/>
            <person name="Walter F."/>
            <person name="Albersmeier A."/>
            <person name="Kalinowski J."/>
            <person name="Ruckert C."/>
        </authorList>
    </citation>
    <scope>NUCLEOTIDE SEQUENCE</scope>
    <source>
        <strain evidence="2">CGMCC 1.15320</strain>
    </source>
</reference>
<gene>
    <name evidence="2" type="ORF">GCM10011385_17280</name>
</gene>
<proteinExistence type="predicted"/>
<reference evidence="2" key="2">
    <citation type="submission" date="2020-09" db="EMBL/GenBank/DDBJ databases">
        <authorList>
            <person name="Sun Q."/>
            <person name="Zhou Y."/>
        </authorList>
    </citation>
    <scope>NUCLEOTIDE SEQUENCE</scope>
    <source>
        <strain evidence="2">CGMCC 1.15320</strain>
    </source>
</reference>